<dbReference type="OrthoDB" id="2505076at2759"/>
<dbReference type="Proteomes" id="UP000238274">
    <property type="component" value="Unassembled WGS sequence"/>
</dbReference>
<dbReference type="VEuPathDB" id="FungiDB:PSTT_04444"/>
<reference evidence="3" key="2">
    <citation type="journal article" date="2018" name="BMC Genomics">
        <title>Genomic insights into host adaptation between the wheat stripe rust pathogen (Puccinia striiformis f. sp. tritici) and the barley stripe rust pathogen (Puccinia striiformis f. sp. hordei).</title>
        <authorList>
            <person name="Xia C."/>
            <person name="Wang M."/>
            <person name="Yin C."/>
            <person name="Cornejo O.E."/>
            <person name="Hulbert S.H."/>
            <person name="Chen X."/>
        </authorList>
    </citation>
    <scope>NUCLEOTIDE SEQUENCE [LARGE SCALE GENOMIC DNA]</scope>
    <source>
        <strain evidence="3">93TX-2</strain>
    </source>
</reference>
<keyword evidence="3" id="KW-1185">Reference proteome</keyword>
<dbReference type="EMBL" id="PKSM01000224">
    <property type="protein sequence ID" value="POW01875.1"/>
    <property type="molecule type" value="Genomic_DNA"/>
</dbReference>
<protein>
    <recommendedName>
        <fullName evidence="4">Secreted protein</fullName>
    </recommendedName>
</protein>
<keyword evidence="1" id="KW-0732">Signal</keyword>
<feature type="signal peptide" evidence="1">
    <location>
        <begin position="1"/>
        <end position="25"/>
    </location>
</feature>
<evidence type="ECO:0000313" key="3">
    <source>
        <dbReference type="Proteomes" id="UP000238274"/>
    </source>
</evidence>
<comment type="caution">
    <text evidence="2">The sequence shown here is derived from an EMBL/GenBank/DDBJ whole genome shotgun (WGS) entry which is preliminary data.</text>
</comment>
<dbReference type="AlphaFoldDB" id="A0A2S4UXI4"/>
<proteinExistence type="predicted"/>
<reference evidence="3" key="3">
    <citation type="journal article" date="2018" name="Mol. Plant Microbe Interact.">
        <title>Genome sequence resources for the wheat stripe rust pathogen (Puccinia striiformis f. sp. tritici) and the barley stripe rust pathogen (Puccinia striiformis f. sp. hordei).</title>
        <authorList>
            <person name="Xia C."/>
            <person name="Wang M."/>
            <person name="Yin C."/>
            <person name="Cornejo O.E."/>
            <person name="Hulbert S.H."/>
            <person name="Chen X."/>
        </authorList>
    </citation>
    <scope>NUCLEOTIDE SEQUENCE [LARGE SCALE GENOMIC DNA]</scope>
    <source>
        <strain evidence="3">93TX-2</strain>
    </source>
</reference>
<reference evidence="2 3" key="1">
    <citation type="submission" date="2017-12" db="EMBL/GenBank/DDBJ databases">
        <title>Gene loss provides genomic basis for host adaptation in cereal stripe rust fungi.</title>
        <authorList>
            <person name="Xia C."/>
        </authorList>
    </citation>
    <scope>NUCLEOTIDE SEQUENCE [LARGE SCALE GENOMIC DNA]</scope>
    <source>
        <strain evidence="2 3">93TX-2</strain>
    </source>
</reference>
<name>A0A2S4UXI4_9BASI</name>
<sequence length="161" mass="17729">MAYFISMNALISLLVVLTLAGSIEGRFFDTRTPASQPSASARARAHRLLDCSPHKIPSIETSHKKKSAWECVDLEQELTACGKCDNDCMRLPNVENSPASLVIRYPTRWISHWHNRDAVSEHFSFHSATVGISSPPLSATASISSPSSPLRNALEFLVYSD</sequence>
<feature type="chain" id="PRO_5015770019" description="Secreted protein" evidence="1">
    <location>
        <begin position="26"/>
        <end position="161"/>
    </location>
</feature>
<accession>A0A2S4UXI4</accession>
<dbReference type="VEuPathDB" id="FungiDB:PSHT_12342"/>
<organism evidence="2 3">
    <name type="scientific">Puccinia striiformis</name>
    <dbReference type="NCBI Taxonomy" id="27350"/>
    <lineage>
        <taxon>Eukaryota</taxon>
        <taxon>Fungi</taxon>
        <taxon>Dikarya</taxon>
        <taxon>Basidiomycota</taxon>
        <taxon>Pucciniomycotina</taxon>
        <taxon>Pucciniomycetes</taxon>
        <taxon>Pucciniales</taxon>
        <taxon>Pucciniaceae</taxon>
        <taxon>Puccinia</taxon>
    </lineage>
</organism>
<evidence type="ECO:0000256" key="1">
    <source>
        <dbReference type="SAM" id="SignalP"/>
    </source>
</evidence>
<evidence type="ECO:0008006" key="4">
    <source>
        <dbReference type="Google" id="ProtNLM"/>
    </source>
</evidence>
<evidence type="ECO:0000313" key="2">
    <source>
        <dbReference type="EMBL" id="POW01875.1"/>
    </source>
</evidence>
<gene>
    <name evidence="2" type="ORF">PSHT_12342</name>
</gene>